<evidence type="ECO:0000313" key="10">
    <source>
        <dbReference type="EMBL" id="KAH7425752.1"/>
    </source>
</evidence>
<dbReference type="GO" id="GO:0016020">
    <property type="term" value="C:membrane"/>
    <property type="evidence" value="ECO:0007669"/>
    <property type="project" value="UniProtKB-SubCell"/>
</dbReference>
<dbReference type="OrthoDB" id="5977743at2759"/>
<organism evidence="10 11">
    <name type="scientific">Ceratopteris richardii</name>
    <name type="common">Triangle waterfern</name>
    <dbReference type="NCBI Taxonomy" id="49495"/>
    <lineage>
        <taxon>Eukaryota</taxon>
        <taxon>Viridiplantae</taxon>
        <taxon>Streptophyta</taxon>
        <taxon>Embryophyta</taxon>
        <taxon>Tracheophyta</taxon>
        <taxon>Polypodiopsida</taxon>
        <taxon>Polypodiidae</taxon>
        <taxon>Polypodiales</taxon>
        <taxon>Pteridineae</taxon>
        <taxon>Pteridaceae</taxon>
        <taxon>Parkerioideae</taxon>
        <taxon>Ceratopteris</taxon>
    </lineage>
</organism>
<dbReference type="EMBL" id="CM035416">
    <property type="protein sequence ID" value="KAH7425752.1"/>
    <property type="molecule type" value="Genomic_DNA"/>
</dbReference>
<keyword evidence="11" id="KW-1185">Reference proteome</keyword>
<evidence type="ECO:0000256" key="8">
    <source>
        <dbReference type="RuleBase" id="RU079119"/>
    </source>
</evidence>
<feature type="transmembrane region" description="Helical" evidence="8">
    <location>
        <begin position="7"/>
        <end position="28"/>
    </location>
</feature>
<keyword evidence="7 8" id="KW-0012">Acyltransferase</keyword>
<evidence type="ECO:0000256" key="6">
    <source>
        <dbReference type="ARBA" id="ARBA00023136"/>
    </source>
</evidence>
<dbReference type="Proteomes" id="UP000825935">
    <property type="component" value="Chromosome 11"/>
</dbReference>
<keyword evidence="4 8" id="KW-0812">Transmembrane</keyword>
<comment type="caution">
    <text evidence="10">The sequence shown here is derived from an EMBL/GenBank/DDBJ whole genome shotgun (WGS) entry which is preliminary data.</text>
</comment>
<comment type="subcellular location">
    <subcellularLocation>
        <location evidence="1">Membrane</location>
        <topology evidence="1">Multi-pass membrane protein</topology>
    </subcellularLocation>
</comment>
<feature type="transmembrane region" description="Helical" evidence="8">
    <location>
        <begin position="208"/>
        <end position="228"/>
    </location>
</feature>
<comment type="domain">
    <text evidence="8">The DHHC domain is required for palmitoyltransferase activity.</text>
</comment>
<keyword evidence="5 8" id="KW-1133">Transmembrane helix</keyword>
<accession>A0A8T2TSJ5</accession>
<proteinExistence type="inferred from homology"/>
<keyword evidence="6 8" id="KW-0472">Membrane</keyword>
<feature type="transmembrane region" description="Helical" evidence="8">
    <location>
        <begin position="78"/>
        <end position="99"/>
    </location>
</feature>
<dbReference type="InterPro" id="IPR001594">
    <property type="entry name" value="Palmitoyltrfase_DHHC"/>
</dbReference>
<feature type="transmembrane region" description="Helical" evidence="8">
    <location>
        <begin position="268"/>
        <end position="293"/>
    </location>
</feature>
<dbReference type="InterPro" id="IPR039859">
    <property type="entry name" value="PFA4/ZDH16/20/ERF2-like"/>
</dbReference>
<dbReference type="PANTHER" id="PTHR22883">
    <property type="entry name" value="ZINC FINGER DHHC DOMAIN CONTAINING PROTEIN"/>
    <property type="match status" value="1"/>
</dbReference>
<reference evidence="10" key="1">
    <citation type="submission" date="2021-08" db="EMBL/GenBank/DDBJ databases">
        <title>WGS assembly of Ceratopteris richardii.</title>
        <authorList>
            <person name="Marchant D.B."/>
            <person name="Chen G."/>
            <person name="Jenkins J."/>
            <person name="Shu S."/>
            <person name="Leebens-Mack J."/>
            <person name="Grimwood J."/>
            <person name="Schmutz J."/>
            <person name="Soltis P."/>
            <person name="Soltis D."/>
            <person name="Chen Z.-H."/>
        </authorList>
    </citation>
    <scope>NUCLEOTIDE SEQUENCE</scope>
    <source>
        <strain evidence="10">Whitten #5841</strain>
        <tissue evidence="10">Leaf</tissue>
    </source>
</reference>
<dbReference type="GO" id="GO:0006612">
    <property type="term" value="P:protein targeting to membrane"/>
    <property type="evidence" value="ECO:0007669"/>
    <property type="project" value="TreeGrafter"/>
</dbReference>
<gene>
    <name evidence="10" type="ORF">KP509_11G069200</name>
</gene>
<dbReference type="GO" id="GO:0005794">
    <property type="term" value="C:Golgi apparatus"/>
    <property type="evidence" value="ECO:0007669"/>
    <property type="project" value="TreeGrafter"/>
</dbReference>
<name>A0A8T2TSJ5_CERRI</name>
<evidence type="ECO:0000256" key="2">
    <source>
        <dbReference type="ARBA" id="ARBA00008574"/>
    </source>
</evidence>
<evidence type="ECO:0000256" key="7">
    <source>
        <dbReference type="ARBA" id="ARBA00023315"/>
    </source>
</evidence>
<keyword evidence="3 8" id="KW-0808">Transferase</keyword>
<sequence>MANLELVFYIAVVLVSSVICFCGHWPIFEGTPIHALNYYCTGGIFELLEKCVGFTCGERGLRAIYCVEHYCCERPNPILQIFYFTIVGGAYFAAMTTSFKYIPGPYLSAIHWYLGTGSVVMGLLLFLLTSFSDPGFVSSSNVSDYLAMFPYDGVLYEEKICSTCNIPRPPRSKHCSICGHCVARFDHHCGWTNTCIGENNLRYFMAFLFWHCYLCLYAAFVIAAVIVGEMKRKNLVRLLTVYYGIGSNFQELAPLIFQWVLAFHGEQLMLLLFLGIISLLLMGFSGYHLYLIIINTTTNETLKWENYKRLKAERVNTHEMPDDTSLSTVEVAKKRSKHSCSIPFFTRRNSQNKLQRENIYDRGILQNLAEVFFPRSSRLWWQDLTLFKVKYS</sequence>
<dbReference type="Pfam" id="PF01529">
    <property type="entry name" value="DHHC"/>
    <property type="match status" value="1"/>
</dbReference>
<dbReference type="OMA" id="HIYLIWA"/>
<dbReference type="GO" id="GO:0019706">
    <property type="term" value="F:protein-cysteine S-palmitoyltransferase activity"/>
    <property type="evidence" value="ECO:0007669"/>
    <property type="project" value="UniProtKB-EC"/>
</dbReference>
<evidence type="ECO:0000313" key="11">
    <source>
        <dbReference type="Proteomes" id="UP000825935"/>
    </source>
</evidence>
<dbReference type="GO" id="GO:0005783">
    <property type="term" value="C:endoplasmic reticulum"/>
    <property type="evidence" value="ECO:0007669"/>
    <property type="project" value="TreeGrafter"/>
</dbReference>
<feature type="transmembrane region" description="Helical" evidence="8">
    <location>
        <begin position="111"/>
        <end position="131"/>
    </location>
</feature>
<comment type="similarity">
    <text evidence="2 8">Belongs to the DHHC palmitoyltransferase family.</text>
</comment>
<evidence type="ECO:0000256" key="3">
    <source>
        <dbReference type="ARBA" id="ARBA00022679"/>
    </source>
</evidence>
<dbReference type="EC" id="2.3.1.225" evidence="8"/>
<feature type="domain" description="Palmitoyltransferase DHHC" evidence="9">
    <location>
        <begin position="156"/>
        <end position="304"/>
    </location>
</feature>
<evidence type="ECO:0000256" key="4">
    <source>
        <dbReference type="ARBA" id="ARBA00022692"/>
    </source>
</evidence>
<evidence type="ECO:0000256" key="1">
    <source>
        <dbReference type="ARBA" id="ARBA00004141"/>
    </source>
</evidence>
<comment type="catalytic activity">
    <reaction evidence="8">
        <text>L-cysteinyl-[protein] + hexadecanoyl-CoA = S-hexadecanoyl-L-cysteinyl-[protein] + CoA</text>
        <dbReference type="Rhea" id="RHEA:36683"/>
        <dbReference type="Rhea" id="RHEA-COMP:10131"/>
        <dbReference type="Rhea" id="RHEA-COMP:11032"/>
        <dbReference type="ChEBI" id="CHEBI:29950"/>
        <dbReference type="ChEBI" id="CHEBI:57287"/>
        <dbReference type="ChEBI" id="CHEBI:57379"/>
        <dbReference type="ChEBI" id="CHEBI:74151"/>
        <dbReference type="EC" id="2.3.1.225"/>
    </reaction>
</comment>
<evidence type="ECO:0000256" key="5">
    <source>
        <dbReference type="ARBA" id="ARBA00022989"/>
    </source>
</evidence>
<dbReference type="PANTHER" id="PTHR22883:SF286">
    <property type="entry name" value="PROTEIN S-ACYLTRANSFERASE 17-RELATED"/>
    <property type="match status" value="1"/>
</dbReference>
<dbReference type="PROSITE" id="PS50216">
    <property type="entry name" value="DHHC"/>
    <property type="match status" value="1"/>
</dbReference>
<feature type="transmembrane region" description="Helical" evidence="8">
    <location>
        <begin position="240"/>
        <end position="262"/>
    </location>
</feature>
<protein>
    <recommendedName>
        <fullName evidence="8">S-acyltransferase</fullName>
        <ecNumber evidence="8">2.3.1.225</ecNumber>
    </recommendedName>
    <alternativeName>
        <fullName evidence="8">Palmitoyltransferase</fullName>
    </alternativeName>
</protein>
<evidence type="ECO:0000259" key="9">
    <source>
        <dbReference type="Pfam" id="PF01529"/>
    </source>
</evidence>
<dbReference type="AlphaFoldDB" id="A0A8T2TSJ5"/>